<dbReference type="Pfam" id="PF01262">
    <property type="entry name" value="AlaDh_PNT_C"/>
    <property type="match status" value="1"/>
</dbReference>
<keyword evidence="1" id="KW-0560">Oxidoreductase</keyword>
<dbReference type="PANTHER" id="PTHR42795">
    <property type="entry name" value="ALANINE DEHYDROGENASE"/>
    <property type="match status" value="1"/>
</dbReference>
<dbReference type="InterPro" id="IPR007698">
    <property type="entry name" value="AlaDH/PNT_NAD(H)-bd"/>
</dbReference>
<dbReference type="GO" id="GO:0006524">
    <property type="term" value="P:alanine catabolic process"/>
    <property type="evidence" value="ECO:0007669"/>
    <property type="project" value="TreeGrafter"/>
</dbReference>
<name>A0A0S7Y4V5_UNCSA</name>
<dbReference type="AlphaFoldDB" id="A0A0S7Y4V5"/>
<proteinExistence type="predicted"/>
<organism evidence="4 5">
    <name type="scientific">candidate division WOR-1 bacterium DG_54_3</name>
    <dbReference type="NCBI Taxonomy" id="1703775"/>
    <lineage>
        <taxon>Bacteria</taxon>
        <taxon>Bacillati</taxon>
        <taxon>Saganbacteria</taxon>
    </lineage>
</organism>
<evidence type="ECO:0000259" key="3">
    <source>
        <dbReference type="SMART" id="SM01003"/>
    </source>
</evidence>
<dbReference type="InterPro" id="IPR007886">
    <property type="entry name" value="AlaDH/PNT_N"/>
</dbReference>
<comment type="caution">
    <text evidence="4">The sequence shown here is derived from an EMBL/GenBank/DDBJ whole genome shotgun (WGS) entry which is preliminary data.</text>
</comment>
<dbReference type="Gene3D" id="3.40.50.720">
    <property type="entry name" value="NAD(P)-binding Rossmann-like Domain"/>
    <property type="match status" value="2"/>
</dbReference>
<evidence type="ECO:0000313" key="4">
    <source>
        <dbReference type="EMBL" id="KPJ69626.1"/>
    </source>
</evidence>
<dbReference type="SUPFAM" id="SSF52283">
    <property type="entry name" value="Formate/glycerate dehydrogenase catalytic domain-like"/>
    <property type="match status" value="1"/>
</dbReference>
<sequence length="386" mass="42480">MVKSLSVLRESKIDSQNREVENRVMLTPLLVKELKAQCRELEVFIEKDAGQKIDFSNSSYEGPQIKIVSHAEALSQDLILGVKETKLADFPKLRDNIWLSFQHFAQSKERTELALKTSKEQGTIFMALETMQAEREGHPFFPCLAPMSEAAAKIIARHADEYALLTKKIITSGLPETGLQGAKVTILGGGSVGKTAAEEFSERGCEVFLLEKIPARVKSLTEYFKSHEIRFPKVKVIEVSPENLRNSIRDSLFLVSAMYTSGKRPEKLVTVDLLKTMIPGGCIYPADIDQGGGVEGVIETSILDPFDLPVIPGTEVFFFAPPNLPSMGARTASEALGTVVLPYLIEIIHKGLDQAAEENSVIKTGINIKDGKIMHPGLASVFPNLR</sequence>
<dbReference type="GO" id="GO:0000286">
    <property type="term" value="F:alanine dehydrogenase activity"/>
    <property type="evidence" value="ECO:0007669"/>
    <property type="project" value="TreeGrafter"/>
</dbReference>
<dbReference type="Pfam" id="PF05222">
    <property type="entry name" value="AlaDh_PNT_N"/>
    <property type="match status" value="1"/>
</dbReference>
<reference evidence="4 5" key="1">
    <citation type="journal article" date="2015" name="Microbiome">
        <title>Genomic resolution of linkages in carbon, nitrogen, and sulfur cycling among widespread estuary sediment bacteria.</title>
        <authorList>
            <person name="Baker B.J."/>
            <person name="Lazar C.S."/>
            <person name="Teske A.P."/>
            <person name="Dick G.J."/>
        </authorList>
    </citation>
    <scope>NUCLEOTIDE SEQUENCE [LARGE SCALE GENOMIC DNA]</scope>
    <source>
        <strain evidence="4">DG_54_3</strain>
    </source>
</reference>
<feature type="domain" description="Alanine dehydrogenase/pyridine nucleotide transhydrogenase N-terminal" evidence="3">
    <location>
        <begin position="6"/>
        <end position="151"/>
    </location>
</feature>
<dbReference type="PANTHER" id="PTHR42795:SF1">
    <property type="entry name" value="ALANINE DEHYDROGENASE"/>
    <property type="match status" value="1"/>
</dbReference>
<gene>
    <name evidence="4" type="ORF">AMJ44_03215</name>
</gene>
<dbReference type="GO" id="GO:0005886">
    <property type="term" value="C:plasma membrane"/>
    <property type="evidence" value="ECO:0007669"/>
    <property type="project" value="TreeGrafter"/>
</dbReference>
<dbReference type="SMART" id="SM01002">
    <property type="entry name" value="AlaDh_PNT_C"/>
    <property type="match status" value="1"/>
</dbReference>
<evidence type="ECO:0000259" key="2">
    <source>
        <dbReference type="SMART" id="SM01002"/>
    </source>
</evidence>
<evidence type="ECO:0000313" key="5">
    <source>
        <dbReference type="Proteomes" id="UP000051861"/>
    </source>
</evidence>
<dbReference type="SUPFAM" id="SSF51735">
    <property type="entry name" value="NAD(P)-binding Rossmann-fold domains"/>
    <property type="match status" value="1"/>
</dbReference>
<accession>A0A0S7Y4V5</accession>
<dbReference type="SMART" id="SM01003">
    <property type="entry name" value="AlaDh_PNT_N"/>
    <property type="match status" value="1"/>
</dbReference>
<protein>
    <submittedName>
        <fullName evidence="4">Uncharacterized protein</fullName>
    </submittedName>
</protein>
<feature type="domain" description="Alanine dehydrogenase/pyridine nucleotide transhydrogenase NAD(H)-binding" evidence="2">
    <location>
        <begin position="163"/>
        <end position="318"/>
    </location>
</feature>
<evidence type="ECO:0000256" key="1">
    <source>
        <dbReference type="ARBA" id="ARBA00023002"/>
    </source>
</evidence>
<dbReference type="EMBL" id="LIZX01000019">
    <property type="protein sequence ID" value="KPJ69626.1"/>
    <property type="molecule type" value="Genomic_DNA"/>
</dbReference>
<dbReference type="Proteomes" id="UP000051861">
    <property type="component" value="Unassembled WGS sequence"/>
</dbReference>
<dbReference type="InterPro" id="IPR036291">
    <property type="entry name" value="NAD(P)-bd_dom_sf"/>
</dbReference>